<evidence type="ECO:0000313" key="3">
    <source>
        <dbReference type="Proteomes" id="UP001441944"/>
    </source>
</evidence>
<protein>
    <recommendedName>
        <fullName evidence="1">CpXC domain-containing protein</fullName>
    </recommendedName>
</protein>
<gene>
    <name evidence="2" type="ORF">NBRC116598_34630</name>
</gene>
<feature type="domain" description="CpXC" evidence="1">
    <location>
        <begin position="9"/>
        <end position="144"/>
    </location>
</feature>
<dbReference type="RefSeq" id="WP_348157876.1">
    <property type="nucleotide sequence ID" value="NZ_BAABWU010000017.1"/>
</dbReference>
<evidence type="ECO:0000259" key="1">
    <source>
        <dbReference type="Pfam" id="PF14353"/>
    </source>
</evidence>
<accession>A0ABQ0AQ70</accession>
<dbReference type="EMBL" id="BAABWU010000017">
    <property type="protein sequence ID" value="GAA6198018.1"/>
    <property type="molecule type" value="Genomic_DNA"/>
</dbReference>
<name>A0ABQ0AQ70_9RHOB</name>
<organism evidence="2 3">
    <name type="scientific">Pseudophaeobacter arcticus</name>
    <dbReference type="NCBI Taxonomy" id="385492"/>
    <lineage>
        <taxon>Bacteria</taxon>
        <taxon>Pseudomonadati</taxon>
        <taxon>Pseudomonadota</taxon>
        <taxon>Alphaproteobacteria</taxon>
        <taxon>Rhodobacterales</taxon>
        <taxon>Paracoccaceae</taxon>
        <taxon>Pseudophaeobacter</taxon>
    </lineage>
</organism>
<dbReference type="Proteomes" id="UP001441944">
    <property type="component" value="Unassembled WGS sequence"/>
</dbReference>
<sequence length="232" mass="25527">MSLFVQMNLTCPECAEVFTYEAVGSVNADRRSDLRDEILEGSFQTVSCSACAHAFRLEPDFNYLDVGRGQWIAALPARNLRDHLEIAADKQAVFDLSYGSQAPAAAQSVGQGLQQRLVFGWPALREKLVLQEIGFDDVLWEVAKLDLLRSLPEAPLAEGVDLRLLGLQQDMLDLAWIRADSEEHLNGFQVSRALYDDIVAAPAPWAAVQALLGASMFVDIQKLFMGEGEDAA</sequence>
<evidence type="ECO:0000313" key="2">
    <source>
        <dbReference type="EMBL" id="GAA6198018.1"/>
    </source>
</evidence>
<dbReference type="InterPro" id="IPR025682">
    <property type="entry name" value="CpXC_dom"/>
</dbReference>
<reference evidence="2 3" key="1">
    <citation type="submission" date="2024-04" db="EMBL/GenBank/DDBJ databases">
        <title>Draft genome sequence of Pseudophaeobacter arcticus NBRC 116598.</title>
        <authorList>
            <person name="Miyakawa T."/>
            <person name="Kusuya Y."/>
            <person name="Miura T."/>
        </authorList>
    </citation>
    <scope>NUCLEOTIDE SEQUENCE [LARGE SCALE GENOMIC DNA]</scope>
    <source>
        <strain evidence="2 3">SU-CL00105</strain>
    </source>
</reference>
<comment type="caution">
    <text evidence="2">The sequence shown here is derived from an EMBL/GenBank/DDBJ whole genome shotgun (WGS) entry which is preliminary data.</text>
</comment>
<proteinExistence type="predicted"/>
<dbReference type="Pfam" id="PF14353">
    <property type="entry name" value="CpXC"/>
    <property type="match status" value="1"/>
</dbReference>
<keyword evidence="3" id="KW-1185">Reference proteome</keyword>